<keyword evidence="3" id="KW-0418">Kinase</keyword>
<sequence length="149" mass="16290">MTYLGDSTQSHVKMKLDSVLASVQTVEESTESFAREAGFDEDDASQIAMVAREAAVNAVVHGNKYDTAKHVTFSCALTDQELRVQVADEGPGLDPESIPNPLAPENLLRSSGRGVFLMKAIMDEVHFRQLTPGTEITLVKRRISKEIDA</sequence>
<evidence type="ECO:0000313" key="3">
    <source>
        <dbReference type="EMBL" id="ADW67245.1"/>
    </source>
</evidence>
<dbReference type="CDD" id="cd16936">
    <property type="entry name" value="HATPase_RsbW-like"/>
    <property type="match status" value="1"/>
</dbReference>
<evidence type="ECO:0000313" key="4">
    <source>
        <dbReference type="Proteomes" id="UP000000343"/>
    </source>
</evidence>
<evidence type="ECO:0000256" key="1">
    <source>
        <dbReference type="ARBA" id="ARBA00022527"/>
    </source>
</evidence>
<dbReference type="KEGG" id="acm:AciX9_0171"/>
<gene>
    <name evidence="3" type="ordered locus">AciX9_0171</name>
</gene>
<evidence type="ECO:0000259" key="2">
    <source>
        <dbReference type="Pfam" id="PF13581"/>
    </source>
</evidence>
<dbReference type="AlphaFoldDB" id="E8WV70"/>
<dbReference type="Pfam" id="PF13581">
    <property type="entry name" value="HATPase_c_2"/>
    <property type="match status" value="1"/>
</dbReference>
<dbReference type="PaxDb" id="1198114-AciX9_0171"/>
<dbReference type="GO" id="GO:0004674">
    <property type="term" value="F:protein serine/threonine kinase activity"/>
    <property type="evidence" value="ECO:0007669"/>
    <property type="project" value="UniProtKB-KW"/>
</dbReference>
<dbReference type="SUPFAM" id="SSF55874">
    <property type="entry name" value="ATPase domain of HSP90 chaperone/DNA topoisomerase II/histidine kinase"/>
    <property type="match status" value="1"/>
</dbReference>
<reference evidence="4" key="1">
    <citation type="submission" date="2011-01" db="EMBL/GenBank/DDBJ databases">
        <title>Complete sequence of chromosome of Acidobacterium sp. MP5ACTX9.</title>
        <authorList>
            <consortium name="US DOE Joint Genome Institute"/>
            <person name="Lucas S."/>
            <person name="Copeland A."/>
            <person name="Lapidus A."/>
            <person name="Cheng J.-F."/>
            <person name="Goodwin L."/>
            <person name="Pitluck S."/>
            <person name="Teshima H."/>
            <person name="Detter J.C."/>
            <person name="Han C."/>
            <person name="Tapia R."/>
            <person name="Land M."/>
            <person name="Hauser L."/>
            <person name="Kyrpides N."/>
            <person name="Ivanova N."/>
            <person name="Ovchinnikova G."/>
            <person name="Pagani I."/>
            <person name="Rawat S.R."/>
            <person name="Mannisto M."/>
            <person name="Haggblom M.M."/>
            <person name="Woyke T."/>
        </authorList>
    </citation>
    <scope>NUCLEOTIDE SEQUENCE [LARGE SCALE GENOMIC DNA]</scope>
    <source>
        <strain evidence="4">MP5ACTX9</strain>
    </source>
</reference>
<dbReference type="InterPro" id="IPR003594">
    <property type="entry name" value="HATPase_dom"/>
</dbReference>
<proteinExistence type="predicted"/>
<keyword evidence="1 3" id="KW-0723">Serine/threonine-protein kinase</keyword>
<dbReference type="PANTHER" id="PTHR35526">
    <property type="entry name" value="ANTI-SIGMA-F FACTOR RSBW-RELATED"/>
    <property type="match status" value="1"/>
</dbReference>
<keyword evidence="3" id="KW-0808">Transferase</keyword>
<dbReference type="OrthoDB" id="9768808at2"/>
<dbReference type="Proteomes" id="UP000000343">
    <property type="component" value="Chromosome"/>
</dbReference>
<dbReference type="EMBL" id="CP002480">
    <property type="protein sequence ID" value="ADW67245.1"/>
    <property type="molecule type" value="Genomic_DNA"/>
</dbReference>
<name>E8WV70_GRATM</name>
<organism evidence="4">
    <name type="scientific">Granulicella tundricola (strain ATCC BAA-1859 / DSM 23138 / MP5ACTX9)</name>
    <dbReference type="NCBI Taxonomy" id="1198114"/>
    <lineage>
        <taxon>Bacteria</taxon>
        <taxon>Pseudomonadati</taxon>
        <taxon>Acidobacteriota</taxon>
        <taxon>Terriglobia</taxon>
        <taxon>Terriglobales</taxon>
        <taxon>Acidobacteriaceae</taxon>
        <taxon>Granulicella</taxon>
    </lineage>
</organism>
<dbReference type="STRING" id="1198114.AciX9_0171"/>
<protein>
    <submittedName>
        <fullName evidence="3">Putative anti-sigma regulatory factor, serine/threonine protein kinase</fullName>
    </submittedName>
</protein>
<feature type="domain" description="Histidine kinase/HSP90-like ATPase" evidence="2">
    <location>
        <begin position="20"/>
        <end position="140"/>
    </location>
</feature>
<keyword evidence="4" id="KW-1185">Reference proteome</keyword>
<accession>E8WV70</accession>
<dbReference type="Gene3D" id="3.30.565.10">
    <property type="entry name" value="Histidine kinase-like ATPase, C-terminal domain"/>
    <property type="match status" value="1"/>
</dbReference>
<dbReference type="PANTHER" id="PTHR35526:SF3">
    <property type="entry name" value="ANTI-SIGMA-F FACTOR RSBW"/>
    <property type="match status" value="1"/>
</dbReference>
<dbReference type="InterPro" id="IPR050267">
    <property type="entry name" value="Anti-sigma-factor_SerPK"/>
</dbReference>
<dbReference type="eggNOG" id="COG2172">
    <property type="taxonomic scope" value="Bacteria"/>
</dbReference>
<dbReference type="InterPro" id="IPR036890">
    <property type="entry name" value="HATPase_C_sf"/>
</dbReference>
<dbReference type="HOGENOM" id="CLU_090336_11_2_0"/>